<comment type="caution">
    <text evidence="2">The sequence shown here is derived from an EMBL/GenBank/DDBJ whole genome shotgun (WGS) entry which is preliminary data.</text>
</comment>
<reference evidence="2 3" key="1">
    <citation type="submission" date="2023-06" db="EMBL/GenBank/DDBJ databases">
        <title>Cellulomonas sp. MW4 Whole genome sequence.</title>
        <authorList>
            <person name="Park S."/>
        </authorList>
    </citation>
    <scope>NUCLEOTIDE SEQUENCE [LARGE SCALE GENOMIC DNA]</scope>
    <source>
        <strain evidence="2 3">MW4</strain>
    </source>
</reference>
<evidence type="ECO:0000313" key="2">
    <source>
        <dbReference type="EMBL" id="MDM7855360.1"/>
    </source>
</evidence>
<keyword evidence="1" id="KW-0812">Transmembrane</keyword>
<protein>
    <submittedName>
        <fullName evidence="2">DUF3180 domain-containing protein</fullName>
    </submittedName>
</protein>
<dbReference type="Proteomes" id="UP001529338">
    <property type="component" value="Unassembled WGS sequence"/>
</dbReference>
<keyword evidence="3" id="KW-1185">Reference proteome</keyword>
<dbReference type="EMBL" id="JAUCGQ010000001">
    <property type="protein sequence ID" value="MDM7855360.1"/>
    <property type="molecule type" value="Genomic_DNA"/>
</dbReference>
<name>A0ABT7SGQ8_9CELL</name>
<dbReference type="InterPro" id="IPR021517">
    <property type="entry name" value="DUF3180"/>
</dbReference>
<feature type="transmembrane region" description="Helical" evidence="1">
    <location>
        <begin position="118"/>
        <end position="140"/>
    </location>
</feature>
<evidence type="ECO:0000256" key="1">
    <source>
        <dbReference type="SAM" id="Phobius"/>
    </source>
</evidence>
<feature type="transmembrane region" description="Helical" evidence="1">
    <location>
        <begin position="39"/>
        <end position="59"/>
    </location>
</feature>
<sequence length="161" mass="16739">MARTRWQTLLVIAAALAAAVWIVLDSLYRRGTLPPRVSWAVAAVEVVIAAVVLTMGWTVRQYLQGKRPSLDPIRAARTAVLAKAACYTGAVLLGWYGGQALLFVSNLDGPGNGGRAGAAAIAAGGALLLAVAGLVVEWFCRIPPPEDEKHAAAHDGTPSAS</sequence>
<organism evidence="2 3">
    <name type="scientific">Cellulomonas alba</name>
    <dbReference type="NCBI Taxonomy" id="3053467"/>
    <lineage>
        <taxon>Bacteria</taxon>
        <taxon>Bacillati</taxon>
        <taxon>Actinomycetota</taxon>
        <taxon>Actinomycetes</taxon>
        <taxon>Micrococcales</taxon>
        <taxon>Cellulomonadaceae</taxon>
        <taxon>Cellulomonas</taxon>
    </lineage>
</organism>
<keyword evidence="1" id="KW-0472">Membrane</keyword>
<feature type="transmembrane region" description="Helical" evidence="1">
    <location>
        <begin position="80"/>
        <end position="98"/>
    </location>
</feature>
<accession>A0ABT7SGQ8</accession>
<keyword evidence="1" id="KW-1133">Transmembrane helix</keyword>
<dbReference type="RefSeq" id="WP_289455170.1">
    <property type="nucleotide sequence ID" value="NZ_JAUCGQ010000001.1"/>
</dbReference>
<proteinExistence type="predicted"/>
<dbReference type="Pfam" id="PF11377">
    <property type="entry name" value="DUF3180"/>
    <property type="match status" value="1"/>
</dbReference>
<evidence type="ECO:0000313" key="3">
    <source>
        <dbReference type="Proteomes" id="UP001529338"/>
    </source>
</evidence>
<gene>
    <name evidence="2" type="ORF">QRT04_10505</name>
</gene>